<proteinExistence type="predicted"/>
<organism evidence="2 3">
    <name type="scientific">Candidatus Thermofonsia Clade 1 bacterium</name>
    <dbReference type="NCBI Taxonomy" id="2364210"/>
    <lineage>
        <taxon>Bacteria</taxon>
        <taxon>Bacillati</taxon>
        <taxon>Chloroflexota</taxon>
        <taxon>Candidatus Thermofontia</taxon>
        <taxon>Candidatus Thermofonsia Clade 1</taxon>
    </lineage>
</organism>
<evidence type="ECO:0000313" key="2">
    <source>
        <dbReference type="EMBL" id="PJF36369.1"/>
    </source>
</evidence>
<comment type="caution">
    <text evidence="2">The sequence shown here is derived from an EMBL/GenBank/DDBJ whole genome shotgun (WGS) entry which is preliminary data.</text>
</comment>
<evidence type="ECO:0008006" key="4">
    <source>
        <dbReference type="Google" id="ProtNLM"/>
    </source>
</evidence>
<evidence type="ECO:0000313" key="3">
    <source>
        <dbReference type="Proteomes" id="UP000229681"/>
    </source>
</evidence>
<dbReference type="EMBL" id="PGTM01000059">
    <property type="protein sequence ID" value="PJF36369.1"/>
    <property type="molecule type" value="Genomic_DNA"/>
</dbReference>
<reference evidence="2 3" key="1">
    <citation type="submission" date="2017-11" db="EMBL/GenBank/DDBJ databases">
        <title>Evolution of Phototrophy in the Chloroflexi Phylum Driven by Horizontal Gene Transfer.</title>
        <authorList>
            <person name="Ward L.M."/>
            <person name="Hemp J."/>
            <person name="Shih P.M."/>
            <person name="Mcglynn S.E."/>
            <person name="Fischer W."/>
        </authorList>
    </citation>
    <scope>NUCLEOTIDE SEQUENCE [LARGE SCALE GENOMIC DNA]</scope>
    <source>
        <strain evidence="2">JP3_13</strain>
    </source>
</reference>
<name>A0A2M8PFP3_9CHLR</name>
<evidence type="ECO:0000256" key="1">
    <source>
        <dbReference type="SAM" id="MobiDB-lite"/>
    </source>
</evidence>
<dbReference type="InterPro" id="IPR011050">
    <property type="entry name" value="Pectin_lyase_fold/virulence"/>
</dbReference>
<sequence length="995" mass="108799">MWQVHSAAELGAALRQAEPHSVINLAIGEYGGPFIIHKPLTLRGQGRQTVLWREAAPILYVRAPQVHLERLWLERTVQSGVAVVHDANCSPSGVDSMQLDDETLIDLGELLPSTDVSLPLQLTVSDRTELGSSVLHGAQLEPVLLPTRGTHRVLLKLDGRALQRGEVLLGELTLHEGDRTRHLWLTGVVLDQPPPEQLLCLAIKKQRLYPPLRGLLLSAAHFAMLGAAELPAGDYCFVQTDPSGVLFVFLPEQPPMPIALNGQPLKRGMRRLLHEHDQISIGELTLQVVQASEPPSLELPSTLRFKPFVERVPEPVPFTLQTLKTGWKGEIVASVPYLSVSPEGQYRLPPNRTHTWQVLLNAEALKLPNADYLLSGGLLAIGTGQVHSIDVELSIQRPEVALRVQPLDLGQVELGWQAEKTFELVIANSGRSAWSGELYATVPWLHVLAPMPIHCPAWSEIAVPVALRLHWDVLPASERLPSGMHTFPSALIIDGGGAFPDVPVPARLEVLPPRGHLRLLTNAVRFDEVERNFELPSAFVEVRNEGSADWHGKLRSENGWIQVIEAQNAELSGEINAPTLRVPPGQTARIRLELLDIPEQIPLNTPIALDSLLIESDPPSAPFSAKVPISMILVERPPFVAARTLVFPPFVRGEMPGEATLRLYNRGPSVWRGKVQRHAAWLNVPTTTFECAVGKILEIPISLNERQIGALPSGLSYHEAALSLSGVREPVPIAVQLDIRDLPNKLSLETPLLNFGSVNPLRAEPSAETVRLLNATAKTWQGVARLNVPWLSFETACRSFALEVPPAHLLEFKVLINQEALDLPSGAHLVEDALCLESADERLPIAVQCLLIEVAPRLQLTPAQLTFSNLKPAKLKLSNPSEREWTLTLSSPPWLTLSLSEISLEARETQSVEVRLVPENIALPWHEPRGVIISGHGREWTVAVEVTESALRAAKRAQTAPLVPPEPAAPAAPENAPIAPSAADESAAQSDDANS</sequence>
<feature type="region of interest" description="Disordered" evidence="1">
    <location>
        <begin position="956"/>
        <end position="995"/>
    </location>
</feature>
<gene>
    <name evidence="2" type="ORF">CUN49_05790</name>
</gene>
<protein>
    <recommendedName>
        <fullName evidence="4">BACON domain-containing protein</fullName>
    </recommendedName>
</protein>
<accession>A0A2M8PFP3</accession>
<dbReference type="AlphaFoldDB" id="A0A2M8PFP3"/>
<dbReference type="SUPFAM" id="SSF51126">
    <property type="entry name" value="Pectin lyase-like"/>
    <property type="match status" value="1"/>
</dbReference>
<feature type="compositionally biased region" description="Low complexity" evidence="1">
    <location>
        <begin position="971"/>
        <end position="995"/>
    </location>
</feature>
<dbReference type="Proteomes" id="UP000229681">
    <property type="component" value="Unassembled WGS sequence"/>
</dbReference>